<dbReference type="STRING" id="1314751.GCA_001591425_04743"/>
<sequence>MNLNKEVLQSFIHNPFPYLEQFSQGNNVQWVHLFNTSGWLVTGYKEVETVLKDGRFMKEIRNLLPPDQIFTPPAHLMPAVMTVRNMMLFKDAPDHTRLRSLVTKAFTPRMVEKLRPTIKSLASYLMEQRRGKEQHEIIHDFAYLLPVMVIAELIGVEKEDRDQFRIWSEAFIKFIDFNTTAEEWEAAAPHVEEANNYFRELIKKRRLEPANDLLSGLITAEEAGDKLTEQEIISTCLLLLIAGHETTVNLITNGYYQLLKHQDQYEKVREDRSLLSNLVEETLRYDPPVLLTSRWVGEDMNLFGVEMEKAQMAFVVLGAANRDPAVVERPHEFDIIRSTIKHLSFASGPHFCLGAPLARLEAEIAFETLLDHFHQPELMEEPTRRANVAFRGFETLKVKAEVKI</sequence>
<dbReference type="Pfam" id="PF00067">
    <property type="entry name" value="p450"/>
    <property type="match status" value="1"/>
</dbReference>
<dbReference type="AlphaFoldDB" id="A0A223KKE2"/>
<dbReference type="GO" id="GO:0004497">
    <property type="term" value="F:monooxygenase activity"/>
    <property type="evidence" value="ECO:0007669"/>
    <property type="project" value="UniProtKB-KW"/>
</dbReference>
<evidence type="ECO:0000256" key="4">
    <source>
        <dbReference type="ARBA" id="ARBA00023002"/>
    </source>
</evidence>
<gene>
    <name evidence="7" type="ORF">BC6307_01025</name>
</gene>
<keyword evidence="4" id="KW-0560">Oxidoreductase</keyword>
<evidence type="ECO:0000313" key="7">
    <source>
        <dbReference type="EMBL" id="AST89960.1"/>
    </source>
</evidence>
<dbReference type="PRINTS" id="PR00385">
    <property type="entry name" value="P450"/>
</dbReference>
<dbReference type="SUPFAM" id="SSF48264">
    <property type="entry name" value="Cytochrome P450"/>
    <property type="match status" value="1"/>
</dbReference>
<name>A0A223KKE2_9BACI</name>
<dbReference type="GO" id="GO:0016705">
    <property type="term" value="F:oxidoreductase activity, acting on paired donors, with incorporation or reduction of molecular oxygen"/>
    <property type="evidence" value="ECO:0007669"/>
    <property type="project" value="InterPro"/>
</dbReference>
<dbReference type="PANTHER" id="PTHR46696">
    <property type="entry name" value="P450, PUTATIVE (EUROFUNG)-RELATED"/>
    <property type="match status" value="1"/>
</dbReference>
<evidence type="ECO:0000256" key="5">
    <source>
        <dbReference type="ARBA" id="ARBA00023004"/>
    </source>
</evidence>
<evidence type="ECO:0000256" key="6">
    <source>
        <dbReference type="ARBA" id="ARBA00023033"/>
    </source>
</evidence>
<dbReference type="KEGG" id="bcoh:BC6307_01025"/>
<keyword evidence="8" id="KW-1185">Reference proteome</keyword>
<dbReference type="PANTHER" id="PTHR46696:SF1">
    <property type="entry name" value="CYTOCHROME P450 YJIB-RELATED"/>
    <property type="match status" value="1"/>
</dbReference>
<keyword evidence="3" id="KW-0479">Metal-binding</keyword>
<proteinExistence type="inferred from homology"/>
<dbReference type="InterPro" id="IPR001128">
    <property type="entry name" value="Cyt_P450"/>
</dbReference>
<dbReference type="Proteomes" id="UP000215224">
    <property type="component" value="Chromosome"/>
</dbReference>
<evidence type="ECO:0000256" key="1">
    <source>
        <dbReference type="ARBA" id="ARBA00010617"/>
    </source>
</evidence>
<accession>A0A223KKE2</accession>
<evidence type="ECO:0000256" key="2">
    <source>
        <dbReference type="ARBA" id="ARBA00022617"/>
    </source>
</evidence>
<dbReference type="Gene3D" id="1.10.630.10">
    <property type="entry name" value="Cytochrome P450"/>
    <property type="match status" value="1"/>
</dbReference>
<dbReference type="PRINTS" id="PR00359">
    <property type="entry name" value="BP450"/>
</dbReference>
<dbReference type="GO" id="GO:0005506">
    <property type="term" value="F:iron ion binding"/>
    <property type="evidence" value="ECO:0007669"/>
    <property type="project" value="InterPro"/>
</dbReference>
<keyword evidence="6" id="KW-0503">Monooxygenase</keyword>
<dbReference type="InterPro" id="IPR002397">
    <property type="entry name" value="Cyt_P450_B"/>
</dbReference>
<keyword evidence="2" id="KW-0349">Heme</keyword>
<organism evidence="7 8">
    <name type="scientific">Sutcliffiella cohnii</name>
    <dbReference type="NCBI Taxonomy" id="33932"/>
    <lineage>
        <taxon>Bacteria</taxon>
        <taxon>Bacillati</taxon>
        <taxon>Bacillota</taxon>
        <taxon>Bacilli</taxon>
        <taxon>Bacillales</taxon>
        <taxon>Bacillaceae</taxon>
        <taxon>Sutcliffiella</taxon>
    </lineage>
</organism>
<keyword evidence="5" id="KW-0408">Iron</keyword>
<evidence type="ECO:0000256" key="3">
    <source>
        <dbReference type="ARBA" id="ARBA00022723"/>
    </source>
</evidence>
<evidence type="ECO:0000313" key="8">
    <source>
        <dbReference type="Proteomes" id="UP000215224"/>
    </source>
</evidence>
<dbReference type="CDD" id="cd20625">
    <property type="entry name" value="CYP164-like"/>
    <property type="match status" value="1"/>
</dbReference>
<dbReference type="InterPro" id="IPR036396">
    <property type="entry name" value="Cyt_P450_sf"/>
</dbReference>
<dbReference type="EMBL" id="CP018866">
    <property type="protein sequence ID" value="AST89960.1"/>
    <property type="molecule type" value="Genomic_DNA"/>
</dbReference>
<evidence type="ECO:0008006" key="9">
    <source>
        <dbReference type="Google" id="ProtNLM"/>
    </source>
</evidence>
<reference evidence="7 8" key="1">
    <citation type="submission" date="2016-12" db="EMBL/GenBank/DDBJ databases">
        <title>The whole genome sequencing and assembly of Bacillus cohnii DSM 6307T strain.</title>
        <authorList>
            <person name="Lee Y.-J."/>
            <person name="Yi H."/>
            <person name="Bahn Y.-S."/>
            <person name="Kim J.F."/>
            <person name="Lee D.-W."/>
        </authorList>
    </citation>
    <scope>NUCLEOTIDE SEQUENCE [LARGE SCALE GENOMIC DNA]</scope>
    <source>
        <strain evidence="7 8">DSM 6307</strain>
    </source>
</reference>
<comment type="similarity">
    <text evidence="1">Belongs to the cytochrome P450 family.</text>
</comment>
<dbReference type="FunFam" id="1.10.630.10:FF:000018">
    <property type="entry name" value="Cytochrome P450 monooxygenase"/>
    <property type="match status" value="1"/>
</dbReference>
<protein>
    <recommendedName>
        <fullName evidence="9">Cytochrome P450</fullName>
    </recommendedName>
</protein>
<dbReference type="GO" id="GO:0020037">
    <property type="term" value="F:heme binding"/>
    <property type="evidence" value="ECO:0007669"/>
    <property type="project" value="InterPro"/>
</dbReference>